<dbReference type="RefSeq" id="WP_209653702.1">
    <property type="nucleotide sequence ID" value="NZ_JAGJCB010000004.1"/>
</dbReference>
<evidence type="ECO:0000313" key="2">
    <source>
        <dbReference type="Proteomes" id="UP000670776"/>
    </source>
</evidence>
<proteinExistence type="predicted"/>
<evidence type="ECO:0000313" key="1">
    <source>
        <dbReference type="EMBL" id="MBP0903439.1"/>
    </source>
</evidence>
<keyword evidence="2" id="KW-1185">Reference proteome</keyword>
<comment type="caution">
    <text evidence="1">The sequence shown here is derived from an EMBL/GenBank/DDBJ whole genome shotgun (WGS) entry which is preliminary data.</text>
</comment>
<protein>
    <recommendedName>
        <fullName evidence="3">Lipoprotein</fullName>
    </recommendedName>
</protein>
<gene>
    <name evidence="1" type="ORF">J8H85_06330</name>
</gene>
<organism evidence="1 2">
    <name type="scientific">Mariniflexile gromovii</name>
    <dbReference type="NCBI Taxonomy" id="362523"/>
    <lineage>
        <taxon>Bacteria</taxon>
        <taxon>Pseudomonadati</taxon>
        <taxon>Bacteroidota</taxon>
        <taxon>Flavobacteriia</taxon>
        <taxon>Flavobacteriales</taxon>
        <taxon>Flavobacteriaceae</taxon>
        <taxon>Mariniflexile</taxon>
    </lineage>
</organism>
<accession>A0ABS4BS80</accession>
<dbReference type="EMBL" id="JAGJCB010000004">
    <property type="protein sequence ID" value="MBP0903439.1"/>
    <property type="molecule type" value="Genomic_DNA"/>
</dbReference>
<evidence type="ECO:0008006" key="3">
    <source>
        <dbReference type="Google" id="ProtNLM"/>
    </source>
</evidence>
<dbReference type="Proteomes" id="UP000670776">
    <property type="component" value="Unassembled WGS sequence"/>
</dbReference>
<sequence>MNITNLILILLVFTFFNCKPKDKLTPENYIDLIYHKNDNKTLSHISTNIIDKQDDDIGVFIKNHKPRFDYFFGNKLDVETLEMLYPDTLKIKKEFIKQINEKHFVSNFSKLANIKKQTKEHYTIDEIMQVASRFFVVVNSGKTFRIKICAGGNYFQDLNAIKDVSLIEAMTYEAIISAFDKKKSERPKFISNTRTYFSEAIKNPKSLDNNELLKLAENRLYEMMEKDESLKLFIDEYLIINSNNLPFEIKKDN</sequence>
<name>A0ABS4BS80_9FLAO</name>
<reference evidence="1 2" key="1">
    <citation type="submission" date="2021-04" db="EMBL/GenBank/DDBJ databases">
        <title>Mariniflexile gromovii gen. nov., sp. nov., a gliding bacterium isolated from the sea urchin Strongylocentrotus intermedius.</title>
        <authorList>
            <person name="Ko S."/>
            <person name="Le V."/>
            <person name="Ahn C.-Y."/>
            <person name="Oh H.-M."/>
        </authorList>
    </citation>
    <scope>NUCLEOTIDE SEQUENCE [LARGE SCALE GENOMIC DNA]</scope>
    <source>
        <strain evidence="1 2">KCTC 12570</strain>
    </source>
</reference>